<keyword evidence="3" id="KW-0812">Transmembrane</keyword>
<dbReference type="PROSITE" id="PS51123">
    <property type="entry name" value="OMPA_2"/>
    <property type="match status" value="1"/>
</dbReference>
<keyword evidence="6" id="KW-1185">Reference proteome</keyword>
<dbReference type="Gene3D" id="1.10.287.1490">
    <property type="match status" value="1"/>
</dbReference>
<dbReference type="PANTHER" id="PTHR30329:SF21">
    <property type="entry name" value="LIPOPROTEIN YIAD-RELATED"/>
    <property type="match status" value="1"/>
</dbReference>
<keyword evidence="2" id="KW-0175">Coiled coil</keyword>
<dbReference type="EMBL" id="JAXCLW010000002">
    <property type="protein sequence ID" value="MDY0883429.1"/>
    <property type="molecule type" value="Genomic_DNA"/>
</dbReference>
<accession>A0ABU5EBJ4</accession>
<dbReference type="InterPro" id="IPR036737">
    <property type="entry name" value="OmpA-like_sf"/>
</dbReference>
<dbReference type="Proteomes" id="UP001279642">
    <property type="component" value="Unassembled WGS sequence"/>
</dbReference>
<dbReference type="Gene3D" id="3.30.1330.60">
    <property type="entry name" value="OmpA-like domain"/>
    <property type="match status" value="1"/>
</dbReference>
<evidence type="ECO:0000256" key="1">
    <source>
        <dbReference type="PROSITE-ProRule" id="PRU00473"/>
    </source>
</evidence>
<evidence type="ECO:0000259" key="4">
    <source>
        <dbReference type="PROSITE" id="PS51123"/>
    </source>
</evidence>
<evidence type="ECO:0000256" key="2">
    <source>
        <dbReference type="SAM" id="Coils"/>
    </source>
</evidence>
<dbReference type="NCBIfam" id="NF006543">
    <property type="entry name" value="PRK09039.1-2"/>
    <property type="match status" value="1"/>
</dbReference>
<feature type="domain" description="OmpA-like" evidence="4">
    <location>
        <begin position="256"/>
        <end position="382"/>
    </location>
</feature>
<organism evidence="5 6">
    <name type="scientific">Dongia soli</name>
    <dbReference type="NCBI Taxonomy" id="600628"/>
    <lineage>
        <taxon>Bacteria</taxon>
        <taxon>Pseudomonadati</taxon>
        <taxon>Pseudomonadota</taxon>
        <taxon>Alphaproteobacteria</taxon>
        <taxon>Rhodospirillales</taxon>
        <taxon>Dongiaceae</taxon>
        <taxon>Dongia</taxon>
    </lineage>
</organism>
<feature type="coiled-coil region" evidence="2">
    <location>
        <begin position="53"/>
        <end position="199"/>
    </location>
</feature>
<comment type="caution">
    <text evidence="5">The sequence shown here is derived from an EMBL/GenBank/DDBJ whole genome shotgun (WGS) entry which is preliminary data.</text>
</comment>
<gene>
    <name evidence="5" type="ORF">SMD27_11290</name>
</gene>
<dbReference type="CDD" id="cd07185">
    <property type="entry name" value="OmpA_C-like"/>
    <property type="match status" value="1"/>
</dbReference>
<dbReference type="SUPFAM" id="SSF103088">
    <property type="entry name" value="OmpA-like"/>
    <property type="match status" value="1"/>
</dbReference>
<evidence type="ECO:0000313" key="5">
    <source>
        <dbReference type="EMBL" id="MDY0883429.1"/>
    </source>
</evidence>
<dbReference type="RefSeq" id="WP_320508465.1">
    <property type="nucleotide sequence ID" value="NZ_JAXCLW010000002.1"/>
</dbReference>
<dbReference type="Pfam" id="PF00691">
    <property type="entry name" value="OmpA"/>
    <property type="match status" value="1"/>
</dbReference>
<proteinExistence type="predicted"/>
<evidence type="ECO:0000256" key="3">
    <source>
        <dbReference type="SAM" id="Phobius"/>
    </source>
</evidence>
<evidence type="ECO:0000313" key="6">
    <source>
        <dbReference type="Proteomes" id="UP001279642"/>
    </source>
</evidence>
<dbReference type="InterPro" id="IPR006665">
    <property type="entry name" value="OmpA-like"/>
</dbReference>
<name>A0ABU5EBJ4_9PROT</name>
<reference evidence="5 6" key="1">
    <citation type="journal article" date="2016" name="Antonie Van Leeuwenhoek">
        <title>Dongia soli sp. nov., isolated from soil from Dokdo, Korea.</title>
        <authorList>
            <person name="Kim D.U."/>
            <person name="Lee H."/>
            <person name="Kim H."/>
            <person name="Kim S.G."/>
            <person name="Ka J.O."/>
        </authorList>
    </citation>
    <scope>NUCLEOTIDE SEQUENCE [LARGE SCALE GENOMIC DNA]</scope>
    <source>
        <strain evidence="5 6">D78</strain>
    </source>
</reference>
<dbReference type="PANTHER" id="PTHR30329">
    <property type="entry name" value="STATOR ELEMENT OF FLAGELLAR MOTOR COMPLEX"/>
    <property type="match status" value="1"/>
</dbReference>
<keyword evidence="1 3" id="KW-0472">Membrane</keyword>
<sequence>MAVRSRRGRHVEVWPGYVDVLSNLLMVIVFVLMIFVIGQLFLSQILTGKDEALAKLNSQLAELADMLALEQSNSAQLKAQVQQLSSELTKSTAERDDLHSQVLALTNERNKLQQQLAVTQDQAKQLEDAYKTIDADKQKIQALMTDIAALQSLRDELQKKLNTSDANTQTLTTEAQRRVELLNQQILAMRQQLAEISKALDLSEQKNKEQNVQITELGKRLNAALASKVAELARYRSEFFGRLREVLGNRQDIQIVGDRFVFQSEVLFESGSAEVTPAGQQQLDVLATTLILISQEIPPEIHWVLRVDGFTDKRPIATPRFPSNWELSTARAIAVVKYLISRGIPAEHLAAAGFAEFNPLDPADNDAAYKKNRRIEMKFDQR</sequence>
<keyword evidence="3" id="KW-1133">Transmembrane helix</keyword>
<dbReference type="InterPro" id="IPR050330">
    <property type="entry name" value="Bact_OuterMem_StrucFunc"/>
</dbReference>
<feature type="transmembrane region" description="Helical" evidence="3">
    <location>
        <begin position="20"/>
        <end position="42"/>
    </location>
</feature>
<protein>
    <submittedName>
        <fullName evidence="5">Peptidoglycan -binding protein</fullName>
    </submittedName>
</protein>